<sequence length="155" mass="18002">MIFFLDIDGVMVHANPYRHVEQAADGFYVFSRAAVETFNTIFIAKEDQLILSTSHRFRYSIVEWKKIFLDRDIRIDSLSLLDNVKQHLNHRFTRKDQVLGQIVRQGLQTEEIIIIDDDKSLNGLPQALKSRLVLTSSYIGLTEKDLPKLKTILNR</sequence>
<dbReference type="RefSeq" id="WP_108634011.1">
    <property type="nucleotide sequence ID" value="NZ_QCXX01000003.1"/>
</dbReference>
<evidence type="ECO:0000313" key="1">
    <source>
        <dbReference type="EMBL" id="PUV24083.1"/>
    </source>
</evidence>
<name>A0A363NTN3_9SPHI</name>
<evidence type="ECO:0008006" key="3">
    <source>
        <dbReference type="Google" id="ProtNLM"/>
    </source>
</evidence>
<accession>A0A363NTN3</accession>
<organism evidence="1 2">
    <name type="scientific">Sphingobacterium athyrii</name>
    <dbReference type="NCBI Taxonomy" id="2152717"/>
    <lineage>
        <taxon>Bacteria</taxon>
        <taxon>Pseudomonadati</taxon>
        <taxon>Bacteroidota</taxon>
        <taxon>Sphingobacteriia</taxon>
        <taxon>Sphingobacteriales</taxon>
        <taxon>Sphingobacteriaceae</taxon>
        <taxon>Sphingobacterium</taxon>
    </lineage>
</organism>
<dbReference type="Pfam" id="PF18143">
    <property type="entry name" value="HAD_SAK_2"/>
    <property type="match status" value="1"/>
</dbReference>
<proteinExistence type="predicted"/>
<evidence type="ECO:0000313" key="2">
    <source>
        <dbReference type="Proteomes" id="UP000250831"/>
    </source>
</evidence>
<protein>
    <recommendedName>
        <fullName evidence="3">FCP1 homology domain-containing protein</fullName>
    </recommendedName>
</protein>
<dbReference type="EMBL" id="QCXX01000003">
    <property type="protein sequence ID" value="PUV24083.1"/>
    <property type="molecule type" value="Genomic_DNA"/>
</dbReference>
<gene>
    <name evidence="1" type="ORF">DCO56_11980</name>
</gene>
<dbReference type="AlphaFoldDB" id="A0A363NTN3"/>
<comment type="caution">
    <text evidence="1">The sequence shown here is derived from an EMBL/GenBank/DDBJ whole genome shotgun (WGS) entry which is preliminary data.</text>
</comment>
<dbReference type="Proteomes" id="UP000250831">
    <property type="component" value="Unassembled WGS sequence"/>
</dbReference>
<keyword evidence="2" id="KW-1185">Reference proteome</keyword>
<dbReference type="OrthoDB" id="764324at2"/>
<reference evidence="1 2" key="1">
    <citation type="submission" date="2018-04" db="EMBL/GenBank/DDBJ databases">
        <title>Sphingobacterium sp. M46 Genome.</title>
        <authorList>
            <person name="Cheng J."/>
            <person name="Li Y."/>
        </authorList>
    </citation>
    <scope>NUCLEOTIDE SEQUENCE [LARGE SCALE GENOMIC DNA]</scope>
    <source>
        <strain evidence="1 2">M46</strain>
    </source>
</reference>